<name>A0A835B4P8_9POAL</name>
<sequence length="89" mass="10196">METLVSAIVGDLISRSISFVVDRFCDRRRVGGGGIDQDSPKRLRRALVRVQAVVEEADRRRVTNQAMLRQLQLMRDALYRGYYLLSAIK</sequence>
<keyword evidence="2" id="KW-1185">Reference proteome</keyword>
<dbReference type="PANTHER" id="PTHR33377">
    <property type="entry name" value="OS10G0134700 PROTEIN-RELATED"/>
    <property type="match status" value="1"/>
</dbReference>
<evidence type="ECO:0000313" key="1">
    <source>
        <dbReference type="EMBL" id="KAF8678613.1"/>
    </source>
</evidence>
<gene>
    <name evidence="1" type="ORF">HU200_046232</name>
</gene>
<evidence type="ECO:0000313" key="2">
    <source>
        <dbReference type="Proteomes" id="UP000636709"/>
    </source>
</evidence>
<dbReference type="PANTHER" id="PTHR33377:SF87">
    <property type="entry name" value="NB-ARC DOMAIN-CONTAINING PROTEIN"/>
    <property type="match status" value="1"/>
</dbReference>
<dbReference type="AlphaFoldDB" id="A0A835B4P8"/>
<organism evidence="1 2">
    <name type="scientific">Digitaria exilis</name>
    <dbReference type="NCBI Taxonomy" id="1010633"/>
    <lineage>
        <taxon>Eukaryota</taxon>
        <taxon>Viridiplantae</taxon>
        <taxon>Streptophyta</taxon>
        <taxon>Embryophyta</taxon>
        <taxon>Tracheophyta</taxon>
        <taxon>Spermatophyta</taxon>
        <taxon>Magnoliopsida</taxon>
        <taxon>Liliopsida</taxon>
        <taxon>Poales</taxon>
        <taxon>Poaceae</taxon>
        <taxon>PACMAD clade</taxon>
        <taxon>Panicoideae</taxon>
        <taxon>Panicodae</taxon>
        <taxon>Paniceae</taxon>
        <taxon>Anthephorinae</taxon>
        <taxon>Digitaria</taxon>
    </lineage>
</organism>
<comment type="caution">
    <text evidence="1">The sequence shown here is derived from an EMBL/GenBank/DDBJ whole genome shotgun (WGS) entry which is preliminary data.</text>
</comment>
<proteinExistence type="predicted"/>
<dbReference type="Proteomes" id="UP000636709">
    <property type="component" value="Unassembled WGS sequence"/>
</dbReference>
<dbReference type="OrthoDB" id="692472at2759"/>
<protein>
    <recommendedName>
        <fullName evidence="3">Rx N-terminal domain-containing protein</fullName>
    </recommendedName>
</protein>
<evidence type="ECO:0008006" key="3">
    <source>
        <dbReference type="Google" id="ProtNLM"/>
    </source>
</evidence>
<reference evidence="1" key="1">
    <citation type="submission" date="2020-07" db="EMBL/GenBank/DDBJ databases">
        <title>Genome sequence and genetic diversity analysis of an under-domesticated orphan crop, white fonio (Digitaria exilis).</title>
        <authorList>
            <person name="Bennetzen J.L."/>
            <person name="Chen S."/>
            <person name="Ma X."/>
            <person name="Wang X."/>
            <person name="Yssel A.E.J."/>
            <person name="Chaluvadi S.R."/>
            <person name="Johnson M."/>
            <person name="Gangashetty P."/>
            <person name="Hamidou F."/>
            <person name="Sanogo M.D."/>
            <person name="Zwaenepoel A."/>
            <person name="Wallace J."/>
            <person name="Van De Peer Y."/>
            <person name="Van Deynze A."/>
        </authorList>
    </citation>
    <scope>NUCLEOTIDE SEQUENCE</scope>
    <source>
        <tissue evidence="1">Leaves</tissue>
    </source>
</reference>
<accession>A0A835B4P8</accession>
<dbReference type="EMBL" id="JACEFO010002133">
    <property type="protein sequence ID" value="KAF8678613.1"/>
    <property type="molecule type" value="Genomic_DNA"/>
</dbReference>